<name>A0A9P0YGH1_CUSEU</name>
<dbReference type="InterPro" id="IPR004217">
    <property type="entry name" value="Tim10-like"/>
</dbReference>
<keyword evidence="1" id="KW-0813">Transport</keyword>
<dbReference type="AlphaFoldDB" id="A0A9P0YGH1"/>
<keyword evidence="1" id="KW-0653">Protein transport</keyword>
<sequence length="77" mass="8523">MDPSTVDPAVLKSLQEEKQKAMVNELIAKVTSSCWDKCITSSPGSKFSSTETNCLSNCAQRYIDMTGLIVKRFQSMN</sequence>
<proteinExistence type="inferred from homology"/>
<keyword evidence="4" id="KW-1185">Reference proteome</keyword>
<dbReference type="Pfam" id="PF02953">
    <property type="entry name" value="zf-Tim10_DDP"/>
    <property type="match status" value="1"/>
</dbReference>
<dbReference type="OrthoDB" id="344165at2759"/>
<keyword evidence="1" id="KW-0999">Mitochondrion inner membrane</keyword>
<evidence type="ECO:0000256" key="1">
    <source>
        <dbReference type="RuleBase" id="RU367043"/>
    </source>
</evidence>
<dbReference type="InterPro" id="IPR035427">
    <property type="entry name" value="Tim10-like_dom_sf"/>
</dbReference>
<keyword evidence="1" id="KW-0143">Chaperone</keyword>
<dbReference type="EMBL" id="CAMAPE010000002">
    <property type="protein sequence ID" value="CAH9053063.1"/>
    <property type="molecule type" value="Genomic_DNA"/>
</dbReference>
<reference evidence="3" key="1">
    <citation type="submission" date="2022-07" db="EMBL/GenBank/DDBJ databases">
        <authorList>
            <person name="Macas J."/>
            <person name="Novak P."/>
            <person name="Neumann P."/>
        </authorList>
    </citation>
    <scope>NUCLEOTIDE SEQUENCE</scope>
</reference>
<comment type="similarity">
    <text evidence="1">Belongs to the small Tim family.</text>
</comment>
<comment type="caution">
    <text evidence="3">The sequence shown here is derived from an EMBL/GenBank/DDBJ whole genome shotgun (WGS) entry which is preliminary data.</text>
</comment>
<dbReference type="GO" id="GO:0005743">
    <property type="term" value="C:mitochondrial inner membrane"/>
    <property type="evidence" value="ECO:0007669"/>
    <property type="project" value="UniProtKB-SubCell"/>
</dbReference>
<gene>
    <name evidence="3" type="ORF">CEURO_LOCUS445</name>
</gene>
<keyword evidence="1" id="KW-0811">Translocation</keyword>
<evidence type="ECO:0000313" key="3">
    <source>
        <dbReference type="EMBL" id="CAH9053063.1"/>
    </source>
</evidence>
<accession>A0A9P0YGH1</accession>
<comment type="subunit">
    <text evidence="1">Heterohexamer.</text>
</comment>
<organism evidence="3 4">
    <name type="scientific">Cuscuta europaea</name>
    <name type="common">European dodder</name>
    <dbReference type="NCBI Taxonomy" id="41803"/>
    <lineage>
        <taxon>Eukaryota</taxon>
        <taxon>Viridiplantae</taxon>
        <taxon>Streptophyta</taxon>
        <taxon>Embryophyta</taxon>
        <taxon>Tracheophyta</taxon>
        <taxon>Spermatophyta</taxon>
        <taxon>Magnoliopsida</taxon>
        <taxon>eudicotyledons</taxon>
        <taxon>Gunneridae</taxon>
        <taxon>Pentapetalae</taxon>
        <taxon>asterids</taxon>
        <taxon>lamiids</taxon>
        <taxon>Solanales</taxon>
        <taxon>Convolvulaceae</taxon>
        <taxon>Cuscuteae</taxon>
        <taxon>Cuscuta</taxon>
        <taxon>Cuscuta subgen. Cuscuta</taxon>
    </lineage>
</organism>
<comment type="domain">
    <text evidence="1">The twin CX3C motif contains 4 conserved Cys residues that form 2 disulfide bonds in the mitochondrial intermembrane space.</text>
</comment>
<dbReference type="Proteomes" id="UP001152484">
    <property type="component" value="Unassembled WGS sequence"/>
</dbReference>
<feature type="domain" description="Tim10-like" evidence="2">
    <location>
        <begin position="13"/>
        <end position="75"/>
    </location>
</feature>
<comment type="subcellular location">
    <subcellularLocation>
        <location evidence="1">Mitochondrion inner membrane</location>
        <topology evidence="1">Peripheral membrane protein</topology>
        <orientation evidence="1">Intermembrane side</orientation>
    </subcellularLocation>
</comment>
<dbReference type="GO" id="GO:0015031">
    <property type="term" value="P:protein transport"/>
    <property type="evidence" value="ECO:0007669"/>
    <property type="project" value="UniProtKB-KW"/>
</dbReference>
<evidence type="ECO:0000259" key="2">
    <source>
        <dbReference type="Pfam" id="PF02953"/>
    </source>
</evidence>
<evidence type="ECO:0000313" key="4">
    <source>
        <dbReference type="Proteomes" id="UP001152484"/>
    </source>
</evidence>
<keyword evidence="1" id="KW-1015">Disulfide bond</keyword>
<dbReference type="Gene3D" id="1.10.287.810">
    <property type="entry name" value="Mitochondrial import inner membrane translocase subunit tim13 like domains"/>
    <property type="match status" value="1"/>
</dbReference>
<keyword evidence="1" id="KW-0472">Membrane</keyword>
<protein>
    <recommendedName>
        <fullName evidence="1">Mitochondrial import inner membrane translocase subunit</fullName>
    </recommendedName>
</protein>
<keyword evidence="1" id="KW-0496">Mitochondrion</keyword>
<dbReference type="SUPFAM" id="SSF144122">
    <property type="entry name" value="Tim10-like"/>
    <property type="match status" value="1"/>
</dbReference>
<comment type="function">
    <text evidence="1">Mitochondrial intermembrane chaperone that participates in the import and insertion of some multi-pass transmembrane proteins into the mitochondrial inner membrane. Also required for the transfer of beta-barrel precursors from the TOM complex to the sorting and assembly machinery (SAM complex) of the outer membrane. Acts as a chaperone-like protein that protects the hydrophobic precursors from aggregation and guide them through the mitochondrial intermembrane space.</text>
</comment>